<dbReference type="InterPro" id="IPR011006">
    <property type="entry name" value="CheY-like_superfamily"/>
</dbReference>
<gene>
    <name evidence="2" type="ORF">FPY71_13815</name>
</gene>
<dbReference type="GO" id="GO:0003723">
    <property type="term" value="F:RNA binding"/>
    <property type="evidence" value="ECO:0007669"/>
    <property type="project" value="InterPro"/>
</dbReference>
<dbReference type="PROSITE" id="PS50921">
    <property type="entry name" value="ANTAR"/>
    <property type="match status" value="1"/>
</dbReference>
<dbReference type="Gene3D" id="1.10.10.10">
    <property type="entry name" value="Winged helix-like DNA-binding domain superfamily/Winged helix DNA-binding domain"/>
    <property type="match status" value="1"/>
</dbReference>
<proteinExistence type="predicted"/>
<dbReference type="Pfam" id="PF03861">
    <property type="entry name" value="ANTAR"/>
    <property type="match status" value="1"/>
</dbReference>
<dbReference type="Gene3D" id="3.40.50.2300">
    <property type="match status" value="1"/>
</dbReference>
<keyword evidence="3" id="KW-1185">Reference proteome</keyword>
<dbReference type="InterPro" id="IPR005561">
    <property type="entry name" value="ANTAR"/>
</dbReference>
<organism evidence="2 3">
    <name type="scientific">Aureimonas fodinaquatilis</name>
    <dbReference type="NCBI Taxonomy" id="2565783"/>
    <lineage>
        <taxon>Bacteria</taxon>
        <taxon>Pseudomonadati</taxon>
        <taxon>Pseudomonadota</taxon>
        <taxon>Alphaproteobacteria</taxon>
        <taxon>Hyphomicrobiales</taxon>
        <taxon>Aurantimonadaceae</taxon>
        <taxon>Aureimonas</taxon>
    </lineage>
</organism>
<name>A0A5B0DWM1_9HYPH</name>
<evidence type="ECO:0000259" key="1">
    <source>
        <dbReference type="PROSITE" id="PS50921"/>
    </source>
</evidence>
<evidence type="ECO:0000313" key="2">
    <source>
        <dbReference type="EMBL" id="KAA0969599.1"/>
    </source>
</evidence>
<dbReference type="InterPro" id="IPR036388">
    <property type="entry name" value="WH-like_DNA-bd_sf"/>
</dbReference>
<dbReference type="AlphaFoldDB" id="A0A5B0DWM1"/>
<sequence>MTLIRPVQNFSQRRGCIASLDGRALETLSVTLPRLGLEVQHLVLDDTGRLPEFDVARDILFVDGDLSMLRHISFGGPGCHPPVPVIGLVGVEAPSRLRALMEVGATAFLSKPVHAGTVFSSLYLGVNEYARRSAYLAAIDELESRRRRRRHVIKAVTHTMRMNRIDDDAAFALLRRESMRSRVSLETYCEYVVQRSTAKHDRGELFRDCEESGKALIAGRQAIAD</sequence>
<reference evidence="2 3" key="1">
    <citation type="submission" date="2019-08" db="EMBL/GenBank/DDBJ databases">
        <title>Aureimonas fodiniaquatilis sp. nov., isolated from a coal mine wastewater.</title>
        <authorList>
            <person name="Kim W."/>
        </authorList>
    </citation>
    <scope>NUCLEOTIDE SEQUENCE [LARGE SCALE GENOMIC DNA]</scope>
    <source>
        <strain evidence="2 3">CAU 1482</strain>
    </source>
</reference>
<dbReference type="SUPFAM" id="SSF52172">
    <property type="entry name" value="CheY-like"/>
    <property type="match status" value="1"/>
</dbReference>
<comment type="caution">
    <text evidence="2">The sequence shown here is derived from an EMBL/GenBank/DDBJ whole genome shotgun (WGS) entry which is preliminary data.</text>
</comment>
<dbReference type="EMBL" id="VTWH01000003">
    <property type="protein sequence ID" value="KAA0969599.1"/>
    <property type="molecule type" value="Genomic_DNA"/>
</dbReference>
<dbReference type="SMART" id="SM01012">
    <property type="entry name" value="ANTAR"/>
    <property type="match status" value="1"/>
</dbReference>
<evidence type="ECO:0000313" key="3">
    <source>
        <dbReference type="Proteomes" id="UP000324738"/>
    </source>
</evidence>
<dbReference type="Proteomes" id="UP000324738">
    <property type="component" value="Unassembled WGS sequence"/>
</dbReference>
<dbReference type="OrthoDB" id="6159164at2"/>
<accession>A0A5B0DWM1</accession>
<protein>
    <submittedName>
        <fullName evidence="2">ANTAR domain-containing protein</fullName>
    </submittedName>
</protein>
<dbReference type="RefSeq" id="WP_149300883.1">
    <property type="nucleotide sequence ID" value="NZ_VTWH01000003.1"/>
</dbReference>
<feature type="domain" description="ANTAR" evidence="1">
    <location>
        <begin position="132"/>
        <end position="193"/>
    </location>
</feature>